<evidence type="ECO:0000256" key="6">
    <source>
        <dbReference type="RuleBase" id="RU362091"/>
    </source>
</evidence>
<dbReference type="PANTHER" id="PTHR11819">
    <property type="entry name" value="SOLUTE CARRIER FAMILY 5"/>
    <property type="match status" value="1"/>
</dbReference>
<keyword evidence="5 8" id="KW-0472">Membrane</keyword>
<reference evidence="9" key="1">
    <citation type="submission" date="2023-05" db="EMBL/GenBank/DDBJ databases">
        <authorList>
            <person name="Wang S.S."/>
        </authorList>
    </citation>
    <scope>NUCLEOTIDE SEQUENCE</scope>
    <source>
        <strain evidence="9">SLC6</strain>
    </source>
</reference>
<feature type="transmembrane region" description="Helical" evidence="8">
    <location>
        <begin position="128"/>
        <end position="150"/>
    </location>
</feature>
<evidence type="ECO:0000256" key="1">
    <source>
        <dbReference type="ARBA" id="ARBA00004141"/>
    </source>
</evidence>
<evidence type="ECO:0000256" key="5">
    <source>
        <dbReference type="ARBA" id="ARBA00023136"/>
    </source>
</evidence>
<feature type="compositionally biased region" description="Basic and acidic residues" evidence="7">
    <location>
        <begin position="565"/>
        <end position="574"/>
    </location>
</feature>
<feature type="transmembrane region" description="Helical" evidence="8">
    <location>
        <begin position="87"/>
        <end position="107"/>
    </location>
</feature>
<dbReference type="InterPro" id="IPR001734">
    <property type="entry name" value="Na/solute_symporter"/>
</dbReference>
<evidence type="ECO:0000256" key="8">
    <source>
        <dbReference type="SAM" id="Phobius"/>
    </source>
</evidence>
<dbReference type="GO" id="GO:0005886">
    <property type="term" value="C:plasma membrane"/>
    <property type="evidence" value="ECO:0007669"/>
    <property type="project" value="TreeGrafter"/>
</dbReference>
<dbReference type="GO" id="GO:0005412">
    <property type="term" value="F:D-glucose:sodium symporter activity"/>
    <property type="evidence" value="ECO:0007669"/>
    <property type="project" value="TreeGrafter"/>
</dbReference>
<keyword evidence="4 8" id="KW-1133">Transmembrane helix</keyword>
<keyword evidence="3 8" id="KW-0812">Transmembrane</keyword>
<feature type="region of interest" description="Disordered" evidence="7">
    <location>
        <begin position="548"/>
        <end position="574"/>
    </location>
</feature>
<dbReference type="Gene3D" id="1.20.1730.10">
    <property type="entry name" value="Sodium/glucose cotransporter"/>
    <property type="match status" value="1"/>
</dbReference>
<feature type="transmembrane region" description="Helical" evidence="8">
    <location>
        <begin position="360"/>
        <end position="389"/>
    </location>
</feature>
<dbReference type="AlphaFoldDB" id="A0AA49X8N7"/>
<dbReference type="InterPro" id="IPR038377">
    <property type="entry name" value="Na/Glc_symporter_sf"/>
</dbReference>
<organism evidence="9">
    <name type="scientific">Sinonovacula rivularis</name>
    <dbReference type="NCBI Taxonomy" id="489091"/>
    <lineage>
        <taxon>Eukaryota</taxon>
        <taxon>Metazoa</taxon>
        <taxon>Spiralia</taxon>
        <taxon>Lophotrochozoa</taxon>
        <taxon>Mollusca</taxon>
        <taxon>Bivalvia</taxon>
        <taxon>Autobranchia</taxon>
        <taxon>Heteroconchia</taxon>
        <taxon>Euheterodonta</taxon>
        <taxon>Imparidentia</taxon>
        <taxon>Neoheterodontei</taxon>
        <taxon>Cardiida</taxon>
        <taxon>Tellinoidea</taxon>
        <taxon>Solecurtidae</taxon>
        <taxon>Sinonovacula</taxon>
    </lineage>
</organism>
<dbReference type="Pfam" id="PF00474">
    <property type="entry name" value="SSF"/>
    <property type="match status" value="1"/>
</dbReference>
<dbReference type="PROSITE" id="PS50283">
    <property type="entry name" value="NA_SOLUT_SYMP_3"/>
    <property type="match status" value="1"/>
</dbReference>
<protein>
    <submittedName>
        <fullName evidence="9">AAT13</fullName>
    </submittedName>
</protein>
<evidence type="ECO:0000256" key="3">
    <source>
        <dbReference type="ARBA" id="ARBA00022692"/>
    </source>
</evidence>
<comment type="subcellular location">
    <subcellularLocation>
        <location evidence="1">Membrane</location>
        <topology evidence="1">Multi-pass membrane protein</topology>
    </subcellularLocation>
</comment>
<accession>A0AA49X8N7</accession>
<evidence type="ECO:0000256" key="2">
    <source>
        <dbReference type="ARBA" id="ARBA00006434"/>
    </source>
</evidence>
<feature type="compositionally biased region" description="Acidic residues" evidence="7">
    <location>
        <begin position="549"/>
        <end position="563"/>
    </location>
</feature>
<dbReference type="NCBIfam" id="TIGR00813">
    <property type="entry name" value="sss"/>
    <property type="match status" value="1"/>
</dbReference>
<feature type="transmembrane region" description="Helical" evidence="8">
    <location>
        <begin position="401"/>
        <end position="420"/>
    </location>
</feature>
<dbReference type="PANTHER" id="PTHR11819:SF195">
    <property type="entry name" value="SODIUM_GLUCOSE COTRANSPORTER 4"/>
    <property type="match status" value="1"/>
</dbReference>
<evidence type="ECO:0000256" key="7">
    <source>
        <dbReference type="SAM" id="MobiDB-lite"/>
    </source>
</evidence>
<evidence type="ECO:0000313" key="9">
    <source>
        <dbReference type="EMBL" id="WLN44353.1"/>
    </source>
</evidence>
<sequence length="657" mass="72425">MDELLVWQDYLTIGLYFVVVLAVGIWSTCRPNKGSTVGYFLAGRDMHWIPIGASIYASNVGSQLFIALTGTAAASGFAVAIYEWHAIFILIALGWIFVPVYVACGAYTMPEYLRKRFGGQRIRVVTSITNIASFVLGNISAEIYCGAMFMEILLGWNIYLCVCIIIVVTAIYTITGGLVSVIYTDTLQTVILLGGAVYLAVVALTTVGGWDGLISRYPLAAANNTLANQSFYQCGMPREDAFHIWRDPTSGDIPWPGAAIGLTLLGLYVWCQEQIIVQRCLSGRSLSHAKAGALFAAFLKLFSFILFIIPGMISRILYPDEVACSDPDTCWEICQNRAGCSSLAYPLLVMRLLPPGIRGLMLAALLAAMMSSLTSIFNSASAIVTLDLWTRIRHRARETELMVVGRMTVVLLLIISILWLPILQVSQGGLLWFYVQAVKAYLTVPFCMVFLIGFFWKRLSEKAAFWGLIAGLVIGVIRLVLDFSMPAPLCGSGEPDRRFAFVAKVDFLHFAMIAALLCSLFMVAISFFTKPRTQSQLNRVTFWTRHAEDEPELSENENDEGCEGDNSKPKKATSGDKVGDLLLAAPAEQGSVRIKQFMMNWLCGFSNKPKKVVTAEEKAVIRRKMTSIKQNVTSGRILNVVAGLVSGLTFTLLIYFR</sequence>
<dbReference type="EMBL" id="OQ971979">
    <property type="protein sequence ID" value="WLN44353.1"/>
    <property type="molecule type" value="mRNA"/>
</dbReference>
<comment type="similarity">
    <text evidence="2 6">Belongs to the sodium:solute symporter (SSF) (TC 2.A.21) family.</text>
</comment>
<feature type="transmembrane region" description="Helical" evidence="8">
    <location>
        <begin position="6"/>
        <end position="26"/>
    </location>
</feature>
<feature type="transmembrane region" description="Helical" evidence="8">
    <location>
        <begin position="507"/>
        <end position="529"/>
    </location>
</feature>
<name>A0AA49X8N7_9BIVA</name>
<feature type="transmembrane region" description="Helical" evidence="8">
    <location>
        <begin position="190"/>
        <end position="210"/>
    </location>
</feature>
<feature type="transmembrane region" description="Helical" evidence="8">
    <location>
        <begin position="292"/>
        <end position="313"/>
    </location>
</feature>
<feature type="transmembrane region" description="Helical" evidence="8">
    <location>
        <begin position="253"/>
        <end position="271"/>
    </location>
</feature>
<feature type="transmembrane region" description="Helical" evidence="8">
    <location>
        <begin position="637"/>
        <end position="656"/>
    </location>
</feature>
<feature type="transmembrane region" description="Helical" evidence="8">
    <location>
        <begin position="156"/>
        <end position="183"/>
    </location>
</feature>
<feature type="transmembrane region" description="Helical" evidence="8">
    <location>
        <begin position="463"/>
        <end position="481"/>
    </location>
</feature>
<feature type="transmembrane region" description="Helical" evidence="8">
    <location>
        <begin position="432"/>
        <end position="456"/>
    </location>
</feature>
<proteinExistence type="evidence at transcript level"/>
<evidence type="ECO:0000256" key="4">
    <source>
        <dbReference type="ARBA" id="ARBA00022989"/>
    </source>
</evidence>